<proteinExistence type="predicted"/>
<feature type="signal peptide" evidence="2">
    <location>
        <begin position="1"/>
        <end position="19"/>
    </location>
</feature>
<reference evidence="4" key="1">
    <citation type="submission" date="2016-12" db="EMBL/GenBank/DDBJ databases">
        <title>Comparative genomics of four Isosphaeraceae planctomycetes: a common pool of plasmids and glycoside hydrolase genes.</title>
        <authorList>
            <person name="Ivanova A."/>
        </authorList>
    </citation>
    <scope>NUCLEOTIDE SEQUENCE [LARGE SCALE GENOMIC DNA]</scope>
    <source>
        <strain evidence="4">PX4</strain>
    </source>
</reference>
<keyword evidence="4" id="KW-1185">Reference proteome</keyword>
<evidence type="ECO:0000313" key="4">
    <source>
        <dbReference type="Proteomes" id="UP000186309"/>
    </source>
</evidence>
<feature type="compositionally biased region" description="Polar residues" evidence="1">
    <location>
        <begin position="65"/>
        <end position="75"/>
    </location>
</feature>
<evidence type="ECO:0008006" key="5">
    <source>
        <dbReference type="Google" id="ProtNLM"/>
    </source>
</evidence>
<dbReference type="EMBL" id="CP019082">
    <property type="protein sequence ID" value="APW62477.1"/>
    <property type="molecule type" value="Genomic_DNA"/>
</dbReference>
<dbReference type="RefSeq" id="WP_076348603.1">
    <property type="nucleotide sequence ID" value="NZ_CP019082.1"/>
</dbReference>
<name>A0A1U7CU58_9BACT</name>
<evidence type="ECO:0000256" key="2">
    <source>
        <dbReference type="SAM" id="SignalP"/>
    </source>
</evidence>
<accession>A0A1U7CU58</accession>
<organism evidence="3 4">
    <name type="scientific">Paludisphaera borealis</name>
    <dbReference type="NCBI Taxonomy" id="1387353"/>
    <lineage>
        <taxon>Bacteria</taxon>
        <taxon>Pseudomonadati</taxon>
        <taxon>Planctomycetota</taxon>
        <taxon>Planctomycetia</taxon>
        <taxon>Isosphaerales</taxon>
        <taxon>Isosphaeraceae</taxon>
        <taxon>Paludisphaera</taxon>
    </lineage>
</organism>
<evidence type="ECO:0000256" key="1">
    <source>
        <dbReference type="SAM" id="MobiDB-lite"/>
    </source>
</evidence>
<sequence>MPIRTFVLLAAATAALAVATGCETKPDATSTDPAPVAHSSVRTGLKGKPGARGAARSHKLPMQTGPAQSSTANDL</sequence>
<keyword evidence="2" id="KW-0732">Signal</keyword>
<dbReference type="PROSITE" id="PS51257">
    <property type="entry name" value="PROKAR_LIPOPROTEIN"/>
    <property type="match status" value="1"/>
</dbReference>
<feature type="region of interest" description="Disordered" evidence="1">
    <location>
        <begin position="23"/>
        <end position="75"/>
    </location>
</feature>
<gene>
    <name evidence="3" type="ORF">BSF38_04023</name>
</gene>
<dbReference type="AlphaFoldDB" id="A0A1U7CU58"/>
<protein>
    <recommendedName>
        <fullName evidence="5">Lipoprotein</fullName>
    </recommendedName>
</protein>
<dbReference type="KEGG" id="pbor:BSF38_04023"/>
<feature type="chain" id="PRO_5013115269" description="Lipoprotein" evidence="2">
    <location>
        <begin position="20"/>
        <end position="75"/>
    </location>
</feature>
<evidence type="ECO:0000313" key="3">
    <source>
        <dbReference type="EMBL" id="APW62477.1"/>
    </source>
</evidence>
<dbReference type="Proteomes" id="UP000186309">
    <property type="component" value="Chromosome"/>
</dbReference>